<evidence type="ECO:0000256" key="2">
    <source>
        <dbReference type="ARBA" id="ARBA00022801"/>
    </source>
</evidence>
<evidence type="ECO:0000313" key="5">
    <source>
        <dbReference type="Proteomes" id="UP000252008"/>
    </source>
</evidence>
<dbReference type="EMBL" id="UEGS01000001">
    <property type="protein sequence ID" value="SRX82280.1"/>
    <property type="molecule type" value="Genomic_DNA"/>
</dbReference>
<dbReference type="InterPro" id="IPR050563">
    <property type="entry name" value="4-hydroxybenzoyl-CoA_TE"/>
</dbReference>
<dbReference type="InterPro" id="IPR006683">
    <property type="entry name" value="Thioestr_dom"/>
</dbReference>
<dbReference type="GO" id="GO:0047617">
    <property type="term" value="F:fatty acyl-CoA hydrolase activity"/>
    <property type="evidence" value="ECO:0007669"/>
    <property type="project" value="TreeGrafter"/>
</dbReference>
<feature type="domain" description="Thioesterase" evidence="3">
    <location>
        <begin position="22"/>
        <end position="103"/>
    </location>
</feature>
<proteinExistence type="inferred from homology"/>
<evidence type="ECO:0000259" key="3">
    <source>
        <dbReference type="Pfam" id="PF03061"/>
    </source>
</evidence>
<dbReference type="CDD" id="cd00586">
    <property type="entry name" value="4HBT"/>
    <property type="match status" value="1"/>
</dbReference>
<comment type="similarity">
    <text evidence="1">Belongs to the 4-hydroxybenzoyl-CoA thioesterase family.</text>
</comment>
<dbReference type="Gene3D" id="3.10.129.10">
    <property type="entry name" value="Hotdog Thioesterase"/>
    <property type="match status" value="1"/>
</dbReference>
<dbReference type="AlphaFoldDB" id="A0A375YMB7"/>
<evidence type="ECO:0000313" key="4">
    <source>
        <dbReference type="EMBL" id="SRX82280.1"/>
    </source>
</evidence>
<dbReference type="Proteomes" id="UP000252008">
    <property type="component" value="Unassembled WGS sequence"/>
</dbReference>
<dbReference type="PANTHER" id="PTHR31793">
    <property type="entry name" value="4-HYDROXYBENZOYL-COA THIOESTERASE FAMILY MEMBER"/>
    <property type="match status" value="1"/>
</dbReference>
<protein>
    <submittedName>
        <fullName evidence="4">Thioesterase superfamily protein [Pseudonocardia dioxanivorans]</fullName>
    </submittedName>
</protein>
<gene>
    <name evidence="4" type="ORF">MPP7335_04040</name>
</gene>
<name>A0A375YMB7_MYCPF</name>
<organism evidence="4 5">
    <name type="scientific">Mycolicibacterium parafortuitum</name>
    <name type="common">Mycobacterium parafortuitum</name>
    <dbReference type="NCBI Taxonomy" id="39692"/>
    <lineage>
        <taxon>Bacteria</taxon>
        <taxon>Bacillati</taxon>
        <taxon>Actinomycetota</taxon>
        <taxon>Actinomycetes</taxon>
        <taxon>Mycobacteriales</taxon>
        <taxon>Mycobacteriaceae</taxon>
        <taxon>Mycolicibacterium</taxon>
    </lineage>
</organism>
<evidence type="ECO:0000256" key="1">
    <source>
        <dbReference type="ARBA" id="ARBA00005953"/>
    </source>
</evidence>
<keyword evidence="5" id="KW-1185">Reference proteome</keyword>
<keyword evidence="2" id="KW-0378">Hydrolase</keyword>
<dbReference type="STRING" id="39692.BST38_13700"/>
<dbReference type="Pfam" id="PF03061">
    <property type="entry name" value="4HBT"/>
    <property type="match status" value="1"/>
</dbReference>
<dbReference type="RefSeq" id="WP_237160794.1">
    <property type="nucleotide sequence ID" value="NZ_MVID01000010.1"/>
</dbReference>
<sequence length="144" mass="15878">MSEIPATFSLPIVPRYAEVDQQGVVFNGHYLTWFDEACTGLLDTLGVSYPELMAGGHDFQVVHSEIDYASSVRWRDTVRVAARCRRVGSTSFTVEFSVLAATEAEPERVAVRGHNVYVVVSTQDWTKRPVPDALRAALTRSCGG</sequence>
<accession>A0A375YMB7</accession>
<dbReference type="SUPFAM" id="SSF54637">
    <property type="entry name" value="Thioesterase/thiol ester dehydrase-isomerase"/>
    <property type="match status" value="1"/>
</dbReference>
<reference evidence="4 5" key="1">
    <citation type="submission" date="2018-05" db="EMBL/GenBank/DDBJ databases">
        <authorList>
            <consortium name="IHU Genomes"/>
        </authorList>
    </citation>
    <scope>NUCLEOTIDE SEQUENCE [LARGE SCALE GENOMIC DNA]</scope>
    <source>
        <strain evidence="4 5">P7335</strain>
    </source>
</reference>
<dbReference type="InterPro" id="IPR029069">
    <property type="entry name" value="HotDog_dom_sf"/>
</dbReference>
<dbReference type="PANTHER" id="PTHR31793:SF27">
    <property type="entry name" value="NOVEL THIOESTERASE SUPERFAMILY DOMAIN AND SAPOSIN A-TYPE DOMAIN CONTAINING PROTEIN (0610012H03RIK)"/>
    <property type="match status" value="1"/>
</dbReference>